<dbReference type="PANTHER" id="PTHR44688:SF16">
    <property type="entry name" value="DNA-BINDING TRANSCRIPTIONAL ACTIVATOR DEVR_DOSR"/>
    <property type="match status" value="1"/>
</dbReference>
<feature type="domain" description="HTH luxR-type" evidence="5">
    <location>
        <begin position="118"/>
        <end position="183"/>
    </location>
</feature>
<dbReference type="CDD" id="cd06170">
    <property type="entry name" value="LuxR_C_like"/>
    <property type="match status" value="1"/>
</dbReference>
<dbReference type="Proteomes" id="UP000679220">
    <property type="component" value="Unassembled WGS sequence"/>
</dbReference>
<comment type="caution">
    <text evidence="6">The sequence shown here is derived from an EMBL/GenBank/DDBJ whole genome shotgun (WGS) entry which is preliminary data.</text>
</comment>
<dbReference type="SMART" id="SM00421">
    <property type="entry name" value="HTH_LUXR"/>
    <property type="match status" value="1"/>
</dbReference>
<dbReference type="InterPro" id="IPR000792">
    <property type="entry name" value="Tscrpt_reg_LuxR_C"/>
</dbReference>
<evidence type="ECO:0000256" key="2">
    <source>
        <dbReference type="ARBA" id="ARBA00023125"/>
    </source>
</evidence>
<keyword evidence="3" id="KW-0804">Transcription</keyword>
<keyword evidence="1" id="KW-0805">Transcription regulation</keyword>
<evidence type="ECO:0000256" key="4">
    <source>
        <dbReference type="SAM" id="Coils"/>
    </source>
</evidence>
<reference evidence="6" key="1">
    <citation type="journal article" date="2018" name="Int. J. Syst. Evol. Microbiol.">
        <title>Carboxylicivirga sediminis sp. nov., isolated from coastal sediment.</title>
        <authorList>
            <person name="Wang F.Q."/>
            <person name="Ren L.H."/>
            <person name="Zou R.J."/>
            <person name="Sun Y.Z."/>
            <person name="Liu X.J."/>
            <person name="Jiang F."/>
            <person name="Liu L.J."/>
        </authorList>
    </citation>
    <scope>NUCLEOTIDE SEQUENCE</scope>
    <source>
        <strain evidence="6">JR1</strain>
    </source>
</reference>
<accession>A0A941FCZ4</accession>
<evidence type="ECO:0000256" key="3">
    <source>
        <dbReference type="ARBA" id="ARBA00023163"/>
    </source>
</evidence>
<evidence type="ECO:0000256" key="1">
    <source>
        <dbReference type="ARBA" id="ARBA00023015"/>
    </source>
</evidence>
<proteinExistence type="predicted"/>
<dbReference type="SUPFAM" id="SSF46894">
    <property type="entry name" value="C-terminal effector domain of the bipartite response regulators"/>
    <property type="match status" value="1"/>
</dbReference>
<reference evidence="6" key="2">
    <citation type="submission" date="2021-04" db="EMBL/GenBank/DDBJ databases">
        <authorList>
            <person name="Zhang T."/>
            <person name="Zhang Y."/>
            <person name="Lu D."/>
            <person name="Zuo D."/>
            <person name="Du Z."/>
        </authorList>
    </citation>
    <scope>NUCLEOTIDE SEQUENCE</scope>
    <source>
        <strain evidence="6">JR1</strain>
    </source>
</reference>
<dbReference type="Gene3D" id="1.10.10.10">
    <property type="entry name" value="Winged helix-like DNA-binding domain superfamily/Winged helix DNA-binding domain"/>
    <property type="match status" value="1"/>
</dbReference>
<dbReference type="GO" id="GO:0006355">
    <property type="term" value="P:regulation of DNA-templated transcription"/>
    <property type="evidence" value="ECO:0007669"/>
    <property type="project" value="InterPro"/>
</dbReference>
<keyword evidence="2" id="KW-0238">DNA-binding</keyword>
<dbReference type="EMBL" id="JAGTAR010000058">
    <property type="protein sequence ID" value="MBR8538270.1"/>
    <property type="molecule type" value="Genomic_DNA"/>
</dbReference>
<evidence type="ECO:0000313" key="7">
    <source>
        <dbReference type="Proteomes" id="UP000679220"/>
    </source>
</evidence>
<gene>
    <name evidence="6" type="ORF">KDU71_22050</name>
</gene>
<dbReference type="RefSeq" id="WP_212193294.1">
    <property type="nucleotide sequence ID" value="NZ_JAGTAR010000058.1"/>
</dbReference>
<protein>
    <submittedName>
        <fullName evidence="6">Helix-turn-helix transcriptional regulator</fullName>
    </submittedName>
</protein>
<sequence length="191" mass="21573">MARVLIAEQSHIIGLGLYNLVKSFQEVESIKIVAHGEDCCKIIEQYEPELLFVNTTFLKPEMMQKVMDLKKSDAILLHVFNTSLPLDAPLTQISILDSKQNLHQKIEEALNKVKESTDEMDTEELSPREKAILKEVALGLTNKEIAEKTYISTHTVISHRKNITRKLGIKTVSGLTVYAILNNIIQMDDIS</sequence>
<dbReference type="AlphaFoldDB" id="A0A941FCZ4"/>
<evidence type="ECO:0000313" key="6">
    <source>
        <dbReference type="EMBL" id="MBR8538270.1"/>
    </source>
</evidence>
<dbReference type="GO" id="GO:0003677">
    <property type="term" value="F:DNA binding"/>
    <property type="evidence" value="ECO:0007669"/>
    <property type="project" value="UniProtKB-KW"/>
</dbReference>
<keyword evidence="4" id="KW-0175">Coiled coil</keyword>
<evidence type="ECO:0000259" key="5">
    <source>
        <dbReference type="PROSITE" id="PS50043"/>
    </source>
</evidence>
<dbReference type="PANTHER" id="PTHR44688">
    <property type="entry name" value="DNA-BINDING TRANSCRIPTIONAL ACTIVATOR DEVR_DOSR"/>
    <property type="match status" value="1"/>
</dbReference>
<dbReference type="PRINTS" id="PR00038">
    <property type="entry name" value="HTHLUXR"/>
</dbReference>
<dbReference type="Pfam" id="PF00196">
    <property type="entry name" value="GerE"/>
    <property type="match status" value="1"/>
</dbReference>
<dbReference type="PROSITE" id="PS50043">
    <property type="entry name" value="HTH_LUXR_2"/>
    <property type="match status" value="1"/>
</dbReference>
<feature type="coiled-coil region" evidence="4">
    <location>
        <begin position="96"/>
        <end position="126"/>
    </location>
</feature>
<name>A0A941FCZ4_9BACT</name>
<keyword evidence="7" id="KW-1185">Reference proteome</keyword>
<dbReference type="InterPro" id="IPR036388">
    <property type="entry name" value="WH-like_DNA-bd_sf"/>
</dbReference>
<dbReference type="PROSITE" id="PS00622">
    <property type="entry name" value="HTH_LUXR_1"/>
    <property type="match status" value="1"/>
</dbReference>
<dbReference type="InterPro" id="IPR016032">
    <property type="entry name" value="Sig_transdc_resp-reg_C-effctor"/>
</dbReference>
<organism evidence="6 7">
    <name type="scientific">Carboxylicivirga sediminis</name>
    <dbReference type="NCBI Taxonomy" id="2006564"/>
    <lineage>
        <taxon>Bacteria</taxon>
        <taxon>Pseudomonadati</taxon>
        <taxon>Bacteroidota</taxon>
        <taxon>Bacteroidia</taxon>
        <taxon>Marinilabiliales</taxon>
        <taxon>Marinilabiliaceae</taxon>
        <taxon>Carboxylicivirga</taxon>
    </lineage>
</organism>